<feature type="compositionally biased region" description="Basic and acidic residues" evidence="1">
    <location>
        <begin position="355"/>
        <end position="369"/>
    </location>
</feature>
<organism evidence="3 4">
    <name type="scientific">Suillus discolor</name>
    <dbReference type="NCBI Taxonomy" id="1912936"/>
    <lineage>
        <taxon>Eukaryota</taxon>
        <taxon>Fungi</taxon>
        <taxon>Dikarya</taxon>
        <taxon>Basidiomycota</taxon>
        <taxon>Agaricomycotina</taxon>
        <taxon>Agaricomycetes</taxon>
        <taxon>Agaricomycetidae</taxon>
        <taxon>Boletales</taxon>
        <taxon>Suillineae</taxon>
        <taxon>Suillaceae</taxon>
        <taxon>Suillus</taxon>
    </lineage>
</organism>
<dbReference type="OrthoDB" id="5569250at2759"/>
<evidence type="ECO:0000259" key="2">
    <source>
        <dbReference type="Pfam" id="PF17667"/>
    </source>
</evidence>
<dbReference type="PANTHER" id="PTHR38248:SF2">
    <property type="entry name" value="FUNK1 11"/>
    <property type="match status" value="1"/>
</dbReference>
<dbReference type="GeneID" id="64696791"/>
<dbReference type="Pfam" id="PF17667">
    <property type="entry name" value="Pkinase_fungal"/>
    <property type="match status" value="2"/>
</dbReference>
<evidence type="ECO:0000256" key="1">
    <source>
        <dbReference type="SAM" id="MobiDB-lite"/>
    </source>
</evidence>
<dbReference type="Proteomes" id="UP000823399">
    <property type="component" value="Unassembled WGS sequence"/>
</dbReference>
<evidence type="ECO:0000313" key="4">
    <source>
        <dbReference type="Proteomes" id="UP000823399"/>
    </source>
</evidence>
<proteinExistence type="predicted"/>
<feature type="domain" description="Fungal-type protein kinase" evidence="2">
    <location>
        <begin position="131"/>
        <end position="239"/>
    </location>
</feature>
<protein>
    <recommendedName>
        <fullName evidence="2">Fungal-type protein kinase domain-containing protein</fullName>
    </recommendedName>
</protein>
<sequence length="369" mass="42210">MTPFNSHPVYFSPSANENKSLLPSLPPHIISTVLTDEPVIDSKQPKTTPHLSYQSDSNAPIGKIIVNNHKYILLKVLFSCQGLLGQGTMCYLASSDDEEYIIKDYWVKGNSDAILNKVKMLEEMKSVCTVETHQILHRDCNLNNIMIEDCEGNSWGPLIDWEFTLYITSDNTYPTSGTGMIPFMSIDLLDQMGKIQLQSQVGAADCKEASLSVPVKIEGIKHFYHDNLEALFYVFVWVCIALKGPANTRHQLNPLKSHPKGSMVWLPEEWHGTQLDIATCAKKKSYFFSEYPQKLHLSEQFDPYFKDLVPLAEEWYNILHKKRLERKKAEFKNTKVKLNKSFRDQDIPVPPNPTGEDREDREKDREDPS</sequence>
<dbReference type="InterPro" id="IPR011009">
    <property type="entry name" value="Kinase-like_dom_sf"/>
</dbReference>
<name>A0A9P7JLP2_9AGAM</name>
<comment type="caution">
    <text evidence="3">The sequence shown here is derived from an EMBL/GenBank/DDBJ whole genome shotgun (WGS) entry which is preliminary data.</text>
</comment>
<reference evidence="3" key="1">
    <citation type="journal article" date="2020" name="New Phytol.">
        <title>Comparative genomics reveals dynamic genome evolution in host specialist ectomycorrhizal fungi.</title>
        <authorList>
            <person name="Lofgren L.A."/>
            <person name="Nguyen N.H."/>
            <person name="Vilgalys R."/>
            <person name="Ruytinx J."/>
            <person name="Liao H.L."/>
            <person name="Branco S."/>
            <person name="Kuo A."/>
            <person name="LaButti K."/>
            <person name="Lipzen A."/>
            <person name="Andreopoulos W."/>
            <person name="Pangilinan J."/>
            <person name="Riley R."/>
            <person name="Hundley H."/>
            <person name="Na H."/>
            <person name="Barry K."/>
            <person name="Grigoriev I.V."/>
            <person name="Stajich J.E."/>
            <person name="Kennedy P.G."/>
        </authorList>
    </citation>
    <scope>NUCLEOTIDE SEQUENCE</scope>
    <source>
        <strain evidence="3">FC423</strain>
    </source>
</reference>
<dbReference type="EMBL" id="JABBWM010000134">
    <property type="protein sequence ID" value="KAG2087258.1"/>
    <property type="molecule type" value="Genomic_DNA"/>
</dbReference>
<feature type="region of interest" description="Disordered" evidence="1">
    <location>
        <begin position="335"/>
        <end position="369"/>
    </location>
</feature>
<gene>
    <name evidence="3" type="ORF">F5147DRAFT_658996</name>
</gene>
<evidence type="ECO:0000313" key="3">
    <source>
        <dbReference type="EMBL" id="KAG2087258.1"/>
    </source>
</evidence>
<dbReference type="AlphaFoldDB" id="A0A9P7JLP2"/>
<dbReference type="PANTHER" id="PTHR38248">
    <property type="entry name" value="FUNK1 6"/>
    <property type="match status" value="1"/>
</dbReference>
<dbReference type="SUPFAM" id="SSF56112">
    <property type="entry name" value="Protein kinase-like (PK-like)"/>
    <property type="match status" value="1"/>
</dbReference>
<dbReference type="InterPro" id="IPR040976">
    <property type="entry name" value="Pkinase_fungal"/>
</dbReference>
<keyword evidence="4" id="KW-1185">Reference proteome</keyword>
<dbReference type="RefSeq" id="XP_041285145.1">
    <property type="nucleotide sequence ID" value="XM_041434532.1"/>
</dbReference>
<feature type="domain" description="Fungal-type protein kinase" evidence="2">
    <location>
        <begin position="67"/>
        <end position="124"/>
    </location>
</feature>
<accession>A0A9P7JLP2</accession>